<accession>A0A143YA29</accession>
<dbReference type="RefSeq" id="WP_087031382.1">
    <property type="nucleotide sequence ID" value="NZ_FJNE01000002.1"/>
</dbReference>
<dbReference type="STRING" id="140314.SAMN04488076_101143"/>
<gene>
    <name evidence="1" type="ORF">Tpal_660</name>
</gene>
<organism evidence="1 2">
    <name type="scientific">Trichococcus palustris</name>
    <dbReference type="NCBI Taxonomy" id="140314"/>
    <lineage>
        <taxon>Bacteria</taxon>
        <taxon>Bacillati</taxon>
        <taxon>Bacillota</taxon>
        <taxon>Bacilli</taxon>
        <taxon>Lactobacillales</taxon>
        <taxon>Carnobacteriaceae</taxon>
        <taxon>Trichococcus</taxon>
    </lineage>
</organism>
<keyword evidence="2" id="KW-1185">Reference proteome</keyword>
<evidence type="ECO:0000313" key="2">
    <source>
        <dbReference type="Proteomes" id="UP000242754"/>
    </source>
</evidence>
<name>A0A143YA29_9LACT</name>
<sequence>MDILAPIFEQIKKKEKRHKEKILVGLIDVTAEEYASLEKKAKEIMVSYKHHPYIYPAQCDILSIYAILFDMYKYSGDRFWESLAIHVGLDEKFVRDIIIEAMKTTFESRYWSFYQTTRNEYVETIRMHGIIGNDSSGDKIIYALYVIYLKDFEKEITSEKLDLFFPYLRKIFKKYEGSADENATTYDVNGITYIRGQIPKSFMHAFLLNPSAVATVLKNIFYYFEDMECGKSERCTINERFENKINVSFKRNDAFENEYTRAYIHKKPKRIPQKDKIEYQQRAVRLHVPRHFIDFQSNEDQNVVLKVFNFQHLLKTTPMNISSGGIGWKSDPIDLTFAKQYKNIRYTIEKKKTKEIIYDSKKELYQESVNESKKLKTKETSPIPDTKKEPLPLNTNVFTLHPNGERIETSLNELKPGYVYEISPPNGFSIDKADHKKTNESLFVLAMNRTEVYDGEMKYCIRPHKRMITFSREQYIPRLSVSVDDISYDILTGTNRVGIVMGFPYSLNELQLKVNDEIYGGLAIRKKLLKEVKLMDNGDFLYVMEISEGLKKQDTNMLQAYINIKGLQLKYVQQRFYYDPEWSFSYQHVQFQNKEYIQIDNVSQLDSSKEITNMDDTKLSLFLKQQDKPLQVILNKGKAKKENRSLSIKEIETAYLYDPDSKRTVTDDDKGRILSQLHDEWNEIIKELISLLLKDTSADSFIDNLMNNYLSFRDTFAGCLLEVDDEFTDHILSGLSNALFGEATADGKYNKYVKELIRILAAKQSEPATQRHIATALRAYQIPIEDEKLHGNINNVLHYHAPVSARKNELFSGEILLNDISPENQKLSLRLYRLATNPTLSEFDTILEVKDIQAEYPDKDAMSYYELIITFKLFISDKQLANSIVDRHLFMAMFYQFVIEYNRETICEFMNELEKHIDKKVNEQENLLIRERLIRVAKTLNLDVLITKTV</sequence>
<protein>
    <submittedName>
        <fullName evidence="1">Uncharacterized protein</fullName>
    </submittedName>
</protein>
<dbReference type="AlphaFoldDB" id="A0A143YA29"/>
<dbReference type="OrthoDB" id="2167199at2"/>
<reference evidence="1 2" key="1">
    <citation type="submission" date="2016-02" db="EMBL/GenBank/DDBJ databases">
        <authorList>
            <person name="Wen L."/>
            <person name="He K."/>
            <person name="Yang H."/>
        </authorList>
    </citation>
    <scope>NUCLEOTIDE SEQUENCE [LARGE SCALE GENOMIC DNA]</scope>
    <source>
        <strain evidence="1">Trichococcus palustris</strain>
    </source>
</reference>
<evidence type="ECO:0000313" key="1">
    <source>
        <dbReference type="EMBL" id="CZQ85632.1"/>
    </source>
</evidence>
<proteinExistence type="predicted"/>
<dbReference type="Proteomes" id="UP000242754">
    <property type="component" value="Unassembled WGS sequence"/>
</dbReference>
<dbReference type="EMBL" id="FJNE01000002">
    <property type="protein sequence ID" value="CZQ85632.1"/>
    <property type="molecule type" value="Genomic_DNA"/>
</dbReference>